<dbReference type="AlphaFoldDB" id="A0A068S242"/>
<gene>
    <name evidence="1" type="ORF">LCOR_07109.1</name>
</gene>
<keyword evidence="2" id="KW-1185">Reference proteome</keyword>
<name>A0A068S242_9FUNG</name>
<evidence type="ECO:0000313" key="1">
    <source>
        <dbReference type="EMBL" id="CDH56020.1"/>
    </source>
</evidence>
<dbReference type="VEuPathDB" id="FungiDB:LCOR_07109.1"/>
<evidence type="ECO:0000313" key="2">
    <source>
        <dbReference type="Proteomes" id="UP000027586"/>
    </source>
</evidence>
<accession>A0A068S242</accession>
<sequence>MTDQDINWLPKQKLFTAKAKTTFTVEKKGGDSHSAIEESEAMIKAFSMFGEVFGNCGNDPIFIGLIEAMDVPQRRALNASDLYHHPQYDPFIAALKRHTNSPFIFGTRLELFAPSRKTLFMIPRCLYRLCVVLLWKRKVFGRRGCRGDGVVDFYFTVCMYLRDDQLRL</sequence>
<reference evidence="1" key="1">
    <citation type="submission" date="2013-08" db="EMBL/GenBank/DDBJ databases">
        <title>Gene expansion shapes genome architecture in the human pathogen Lichtheimia corymbifera: an evolutionary genomics analysis in the ancient terrestrial Mucorales (Mucoromycotina).</title>
        <authorList>
            <person name="Schwartze V.U."/>
            <person name="Winter S."/>
            <person name="Shelest E."/>
            <person name="Marcet-Houben M."/>
            <person name="Horn F."/>
            <person name="Wehner S."/>
            <person name="Hoffmann K."/>
            <person name="Riege K."/>
            <person name="Sammeth M."/>
            <person name="Nowrousian M."/>
            <person name="Valiante V."/>
            <person name="Linde J."/>
            <person name="Jacobsen I.D."/>
            <person name="Marz M."/>
            <person name="Brakhage A.A."/>
            <person name="Gabaldon T."/>
            <person name="Bocker S."/>
            <person name="Voigt K."/>
        </authorList>
    </citation>
    <scope>NUCLEOTIDE SEQUENCE [LARGE SCALE GENOMIC DNA]</scope>
    <source>
        <strain evidence="1">FSU 9682</strain>
    </source>
</reference>
<dbReference type="EMBL" id="CBTN010000034">
    <property type="protein sequence ID" value="CDH56020.1"/>
    <property type="molecule type" value="Genomic_DNA"/>
</dbReference>
<organism evidence="1 2">
    <name type="scientific">Lichtheimia corymbifera JMRC:FSU:9682</name>
    <dbReference type="NCBI Taxonomy" id="1263082"/>
    <lineage>
        <taxon>Eukaryota</taxon>
        <taxon>Fungi</taxon>
        <taxon>Fungi incertae sedis</taxon>
        <taxon>Mucoromycota</taxon>
        <taxon>Mucoromycotina</taxon>
        <taxon>Mucoromycetes</taxon>
        <taxon>Mucorales</taxon>
        <taxon>Lichtheimiaceae</taxon>
        <taxon>Lichtheimia</taxon>
    </lineage>
</organism>
<comment type="caution">
    <text evidence="1">The sequence shown here is derived from an EMBL/GenBank/DDBJ whole genome shotgun (WGS) entry which is preliminary data.</text>
</comment>
<protein>
    <submittedName>
        <fullName evidence="1">Uncharacterized protein</fullName>
    </submittedName>
</protein>
<dbReference type="Proteomes" id="UP000027586">
    <property type="component" value="Unassembled WGS sequence"/>
</dbReference>
<proteinExistence type="predicted"/>